<organism evidence="2">
    <name type="scientific">Lacrimispora sp. BS-2</name>
    <dbReference type="NCBI Taxonomy" id="3151850"/>
    <lineage>
        <taxon>Bacteria</taxon>
        <taxon>Bacillati</taxon>
        <taxon>Bacillota</taxon>
        <taxon>Clostridia</taxon>
        <taxon>Lachnospirales</taxon>
        <taxon>Lachnospiraceae</taxon>
        <taxon>Lacrimispora</taxon>
    </lineage>
</organism>
<reference evidence="2" key="1">
    <citation type="submission" date="2024-06" db="EMBL/GenBank/DDBJ databases">
        <title>Lacrimispora cavernae sp. nov., a novel anaerobe isolated from bat guano pile inside a cave.</title>
        <authorList>
            <person name="Miller S.L."/>
            <person name="Lu N."/>
            <person name="King J."/>
            <person name="Sankaranarayanan K."/>
            <person name="Lawson P.A."/>
        </authorList>
    </citation>
    <scope>NUCLEOTIDE SEQUENCE</scope>
    <source>
        <strain evidence="2">BS-2</strain>
    </source>
</reference>
<feature type="domain" description="Peptidase C45 hydrolase" evidence="1">
    <location>
        <begin position="67"/>
        <end position="104"/>
    </location>
</feature>
<dbReference type="EMBL" id="CP157940">
    <property type="protein sequence ID" value="XBS56043.1"/>
    <property type="molecule type" value="Genomic_DNA"/>
</dbReference>
<protein>
    <recommendedName>
        <fullName evidence="1">Peptidase C45 hydrolase domain-containing protein</fullName>
    </recommendedName>
</protein>
<sequence length="143" mass="15932">MKEIKAHLKNFEGTNYEVGKKIGEWVLLQPDLLQKVLLPPKVYPENKLIQITDLLDKYCSGINDEMEEMCFAYTNITGKYKYIGSTLNLFGRCDGMNEYGLAVCKASNGLPVGNFEGGQKAGVTGFGLLFAVSWKIAVQLKKQ</sequence>
<dbReference type="AlphaFoldDB" id="A0AAU7PUT3"/>
<evidence type="ECO:0000259" key="1">
    <source>
        <dbReference type="Pfam" id="PF03417"/>
    </source>
</evidence>
<gene>
    <name evidence="2" type="ORF">ABFV83_09740</name>
</gene>
<evidence type="ECO:0000313" key="2">
    <source>
        <dbReference type="EMBL" id="XBS56043.1"/>
    </source>
</evidence>
<dbReference type="InterPro" id="IPR005079">
    <property type="entry name" value="Peptidase_C45_hydrolase"/>
</dbReference>
<accession>A0AAU7PUT3</accession>
<proteinExistence type="predicted"/>
<name>A0AAU7PUT3_9FIRM</name>
<dbReference type="RefSeq" id="WP_349948673.1">
    <property type="nucleotide sequence ID" value="NZ_CP157940.1"/>
</dbReference>
<dbReference type="Pfam" id="PF03417">
    <property type="entry name" value="AAT"/>
    <property type="match status" value="1"/>
</dbReference>